<keyword evidence="2" id="KW-1185">Reference proteome</keyword>
<evidence type="ECO:0000313" key="1">
    <source>
        <dbReference type="EMBL" id="CRZ15690.1"/>
    </source>
</evidence>
<dbReference type="RefSeq" id="WP_090514188.1">
    <property type="nucleotide sequence ID" value="NZ_CWKH01000001.1"/>
</dbReference>
<dbReference type="EMBL" id="CWKH01000001">
    <property type="protein sequence ID" value="CRZ15690.1"/>
    <property type="molecule type" value="Genomic_DNA"/>
</dbReference>
<proteinExistence type="predicted"/>
<dbReference type="OrthoDB" id="4628460at2"/>
<dbReference type="STRING" id="146018.BN2156_02553"/>
<protein>
    <submittedName>
        <fullName evidence="1">RsbW protein</fullName>
    </submittedName>
</protein>
<evidence type="ECO:0000313" key="2">
    <source>
        <dbReference type="Proteomes" id="UP000199147"/>
    </source>
</evidence>
<dbReference type="InterPro" id="IPR036890">
    <property type="entry name" value="HATPase_C_sf"/>
</dbReference>
<organism evidence="1 2">
    <name type="scientific">Mycolicibacterium neworleansense</name>
    <dbReference type="NCBI Taxonomy" id="146018"/>
    <lineage>
        <taxon>Bacteria</taxon>
        <taxon>Bacillati</taxon>
        <taxon>Actinomycetota</taxon>
        <taxon>Actinomycetes</taxon>
        <taxon>Mycobacteriales</taxon>
        <taxon>Mycobacteriaceae</taxon>
        <taxon>Mycolicibacterium</taxon>
    </lineage>
</organism>
<sequence length="135" mass="14442">MELRVPARPDALAMVRAMTRCLANYEDLNGDTAANLELAVDEACTALIDMAPAGAALVLVEDPRARELNVRVSTACDGSRSHPDRPALSGFSRRVLEALTEKVETFVADVEHNGTSCPALGISLTIRRRWAAAGP</sequence>
<gene>
    <name evidence="1" type="ORF">BN2156_02553</name>
</gene>
<dbReference type="Proteomes" id="UP000199147">
    <property type="component" value="Unassembled WGS sequence"/>
</dbReference>
<name>A0A0H5RND9_9MYCO</name>
<dbReference type="Gene3D" id="3.30.565.10">
    <property type="entry name" value="Histidine kinase-like ATPase, C-terminal domain"/>
    <property type="match status" value="1"/>
</dbReference>
<accession>A0A0H5RND9</accession>
<dbReference type="AlphaFoldDB" id="A0A0H5RND9"/>
<reference evidence="2" key="1">
    <citation type="submission" date="2015-07" db="EMBL/GenBank/DDBJ databases">
        <authorList>
            <person name="Urmite Genomes"/>
        </authorList>
    </citation>
    <scope>NUCLEOTIDE SEQUENCE [LARGE SCALE GENOMIC DNA]</scope>
    <source>
        <strain evidence="2">type strain: ATCC 49404</strain>
    </source>
</reference>